<dbReference type="AlphaFoldDB" id="A0A9N9JKZ2"/>
<name>A0A9N9JKZ2_9GLOM</name>
<sequence length="63" mass="6973">DAAVNLHLQGALTVRQAAEVRSIRSPVKVHSHSRWQEQLLLSRSKVAPAEARAERIKGRKAPP</sequence>
<protein>
    <submittedName>
        <fullName evidence="1">6610_t:CDS:1</fullName>
    </submittedName>
</protein>
<accession>A0A9N9JKZ2</accession>
<comment type="caution">
    <text evidence="1">The sequence shown here is derived from an EMBL/GenBank/DDBJ whole genome shotgun (WGS) entry which is preliminary data.</text>
</comment>
<keyword evidence="2" id="KW-1185">Reference proteome</keyword>
<reference evidence="1" key="1">
    <citation type="submission" date="2021-06" db="EMBL/GenBank/DDBJ databases">
        <authorList>
            <person name="Kallberg Y."/>
            <person name="Tangrot J."/>
            <person name="Rosling A."/>
        </authorList>
    </citation>
    <scope>NUCLEOTIDE SEQUENCE</scope>
    <source>
        <strain evidence="1">CL551</strain>
    </source>
</reference>
<dbReference type="EMBL" id="CAJVPV010056482">
    <property type="protein sequence ID" value="CAG8785730.1"/>
    <property type="molecule type" value="Genomic_DNA"/>
</dbReference>
<proteinExistence type="predicted"/>
<evidence type="ECO:0000313" key="1">
    <source>
        <dbReference type="EMBL" id="CAG8785730.1"/>
    </source>
</evidence>
<feature type="non-terminal residue" evidence="1">
    <location>
        <position position="63"/>
    </location>
</feature>
<evidence type="ECO:0000313" key="2">
    <source>
        <dbReference type="Proteomes" id="UP000789342"/>
    </source>
</evidence>
<gene>
    <name evidence="1" type="ORF">AMORRO_LOCUS17706</name>
</gene>
<organism evidence="1 2">
    <name type="scientific">Acaulospora morrowiae</name>
    <dbReference type="NCBI Taxonomy" id="94023"/>
    <lineage>
        <taxon>Eukaryota</taxon>
        <taxon>Fungi</taxon>
        <taxon>Fungi incertae sedis</taxon>
        <taxon>Mucoromycota</taxon>
        <taxon>Glomeromycotina</taxon>
        <taxon>Glomeromycetes</taxon>
        <taxon>Diversisporales</taxon>
        <taxon>Acaulosporaceae</taxon>
        <taxon>Acaulospora</taxon>
    </lineage>
</organism>
<dbReference type="Proteomes" id="UP000789342">
    <property type="component" value="Unassembled WGS sequence"/>
</dbReference>